<proteinExistence type="predicted"/>
<keyword evidence="3" id="KW-1185">Reference proteome</keyword>
<evidence type="ECO:0000313" key="2">
    <source>
        <dbReference type="EMBL" id="CAH2399258.1"/>
    </source>
</evidence>
<organism evidence="2 3">
    <name type="scientific">Mesorhizobium escarrei</name>
    <dbReference type="NCBI Taxonomy" id="666018"/>
    <lineage>
        <taxon>Bacteria</taxon>
        <taxon>Pseudomonadati</taxon>
        <taxon>Pseudomonadota</taxon>
        <taxon>Alphaproteobacteria</taxon>
        <taxon>Hyphomicrobiales</taxon>
        <taxon>Phyllobacteriaceae</taxon>
        <taxon>Mesorhizobium</taxon>
    </lineage>
</organism>
<feature type="region of interest" description="Disordered" evidence="1">
    <location>
        <begin position="1"/>
        <end position="28"/>
    </location>
</feature>
<dbReference type="Proteomes" id="UP001153050">
    <property type="component" value="Unassembled WGS sequence"/>
</dbReference>
<dbReference type="EMBL" id="CAKXZT010000116">
    <property type="protein sequence ID" value="CAH2399258.1"/>
    <property type="molecule type" value="Genomic_DNA"/>
</dbReference>
<evidence type="ECO:0000256" key="1">
    <source>
        <dbReference type="SAM" id="MobiDB-lite"/>
    </source>
</evidence>
<sequence length="257" mass="27690">MTSDVETAPRAGGTFLFKESEGPNGGPGRTISFAGVDIQPRSYAELAAASSNLPITIQLDMYNGEILHTDFNGVDPGTVVHVSTTLESRFTSRAIGLVKGGWLPSALATIKADSIILVDRNVVTEIVSRFESGVKKGREPDFLDLFEDSPIRINPMLCALEGNSRRMPDPHETKAQIDEAVNKLRRALPKAEIVVGAKSLEGVLGLIENTRASFSRKNAMLLELAPTLCAPTSRKDVAARIASVIEAADRFDVSRKS</sequence>
<evidence type="ECO:0000313" key="3">
    <source>
        <dbReference type="Proteomes" id="UP001153050"/>
    </source>
</evidence>
<dbReference type="RefSeq" id="WP_254017830.1">
    <property type="nucleotide sequence ID" value="NZ_CAKXZT010000116.1"/>
</dbReference>
<comment type="caution">
    <text evidence="2">The sequence shown here is derived from an EMBL/GenBank/DDBJ whole genome shotgun (WGS) entry which is preliminary data.</text>
</comment>
<gene>
    <name evidence="2" type="ORF">MES5069_220072</name>
</gene>
<accession>A0ABM9DRG3</accession>
<reference evidence="2 3" key="1">
    <citation type="submission" date="2022-03" db="EMBL/GenBank/DDBJ databases">
        <authorList>
            <person name="Brunel B."/>
        </authorList>
    </citation>
    <scope>NUCLEOTIDE SEQUENCE [LARGE SCALE GENOMIC DNA]</scope>
    <source>
        <strain evidence="2">STM5069sample</strain>
    </source>
</reference>
<protein>
    <submittedName>
        <fullName evidence="2">Uncharacterized protein</fullName>
    </submittedName>
</protein>
<name>A0ABM9DRG3_9HYPH</name>